<dbReference type="InParanoid" id="A0A7E5X1G6"/>
<accession>A0A7E5X1G6</accession>
<dbReference type="RefSeq" id="XP_026747005.1">
    <property type="nucleotide sequence ID" value="XM_026891204.1"/>
</dbReference>
<dbReference type="AlphaFoldDB" id="A0A7E5X1G6"/>
<gene>
    <name evidence="4" type="primary">LOC113508249</name>
</gene>
<name>A0A7E5X1G6_TRINI</name>
<dbReference type="Pfam" id="PF25298">
    <property type="entry name" value="Baculo_FP_2nd"/>
    <property type="match status" value="1"/>
</dbReference>
<dbReference type="KEGG" id="tnl:113508249"/>
<sequence>MPLDKVSVDDITAREMSLIAGSNMSLLFEELRAMRAEIQEFRKDMEVEMMEIKTSMRNCNARIDGLEARISALEQKASSGGSSSDGIVDELRRELNDRDQELLANDLEISNIPEAAADNPTHIAAIIGLKLGVSLDERDIVSAERVGGKQLNATNSAGPTEARPRPIVVRLARRDLRDQLLASARVRRGATTADLDLPGPPQRFFLNERLTKTNRRLFRKARDAASLFSWRFVWTKRGRILARKSPGDTTQRIRTDEDISRIFGPINETM</sequence>
<feature type="coiled-coil region" evidence="1">
    <location>
        <begin position="24"/>
        <end position="76"/>
    </location>
</feature>
<organism evidence="3 4">
    <name type="scientific">Trichoplusia ni</name>
    <name type="common">Cabbage looper</name>
    <dbReference type="NCBI Taxonomy" id="7111"/>
    <lineage>
        <taxon>Eukaryota</taxon>
        <taxon>Metazoa</taxon>
        <taxon>Ecdysozoa</taxon>
        <taxon>Arthropoda</taxon>
        <taxon>Hexapoda</taxon>
        <taxon>Insecta</taxon>
        <taxon>Pterygota</taxon>
        <taxon>Neoptera</taxon>
        <taxon>Endopterygota</taxon>
        <taxon>Lepidoptera</taxon>
        <taxon>Glossata</taxon>
        <taxon>Ditrysia</taxon>
        <taxon>Noctuoidea</taxon>
        <taxon>Noctuidae</taxon>
        <taxon>Plusiinae</taxon>
        <taxon>Trichoplusia</taxon>
    </lineage>
</organism>
<proteinExistence type="predicted"/>
<dbReference type="GeneID" id="113508249"/>
<dbReference type="Proteomes" id="UP000322000">
    <property type="component" value="Unplaced"/>
</dbReference>
<dbReference type="InterPro" id="IPR057251">
    <property type="entry name" value="FP_C"/>
</dbReference>
<evidence type="ECO:0000256" key="1">
    <source>
        <dbReference type="SAM" id="Coils"/>
    </source>
</evidence>
<feature type="domain" description="FP protein C-terminal" evidence="2">
    <location>
        <begin position="211"/>
        <end position="262"/>
    </location>
</feature>
<evidence type="ECO:0000259" key="2">
    <source>
        <dbReference type="Pfam" id="PF25298"/>
    </source>
</evidence>
<evidence type="ECO:0000313" key="4">
    <source>
        <dbReference type="RefSeq" id="XP_026747005.1"/>
    </source>
</evidence>
<keyword evidence="1" id="KW-0175">Coiled coil</keyword>
<dbReference type="OrthoDB" id="7490514at2759"/>
<protein>
    <submittedName>
        <fullName evidence="4">Uncharacterized protein LOC113508249</fullName>
    </submittedName>
</protein>
<keyword evidence="3" id="KW-1185">Reference proteome</keyword>
<evidence type="ECO:0000313" key="3">
    <source>
        <dbReference type="Proteomes" id="UP000322000"/>
    </source>
</evidence>
<reference evidence="4" key="1">
    <citation type="submission" date="2025-08" db="UniProtKB">
        <authorList>
            <consortium name="RefSeq"/>
        </authorList>
    </citation>
    <scope>IDENTIFICATION</scope>
</reference>